<dbReference type="EMBL" id="JALJOT010000004">
    <property type="protein sequence ID" value="KAK9915714.1"/>
    <property type="molecule type" value="Genomic_DNA"/>
</dbReference>
<keyword evidence="4" id="KW-1185">Reference proteome</keyword>
<evidence type="ECO:0000313" key="3">
    <source>
        <dbReference type="EMBL" id="KAK9915714.1"/>
    </source>
</evidence>
<evidence type="ECO:0000256" key="1">
    <source>
        <dbReference type="SAM" id="MobiDB-lite"/>
    </source>
</evidence>
<proteinExistence type="predicted"/>
<evidence type="ECO:0000259" key="2">
    <source>
        <dbReference type="Pfam" id="PF10419"/>
    </source>
</evidence>
<dbReference type="Gene3D" id="2.60.40.4370">
    <property type="match status" value="1"/>
</dbReference>
<feature type="region of interest" description="Disordered" evidence="1">
    <location>
        <begin position="67"/>
        <end position="107"/>
    </location>
</feature>
<accession>A0ABR2YV11</accession>
<gene>
    <name evidence="3" type="ORF">WJX75_003044</name>
</gene>
<sequence length="126" mass="13458">METGVDEDTAYVYVDFSGIKSNLLPTVGERVSIKGLDSAAPEVEVGDGTLLRGKYEDSIGSLMFFAREEKDPSSNPRPMDEGQSTGAEAAREVNEAGPSQTGGNYKVSAGGAVHLRMRAEYSTTNY</sequence>
<feature type="domain" description="Transcription factor TFIIIC triple barrel" evidence="2">
    <location>
        <begin position="7"/>
        <end position="76"/>
    </location>
</feature>
<evidence type="ECO:0000313" key="4">
    <source>
        <dbReference type="Proteomes" id="UP001491310"/>
    </source>
</evidence>
<dbReference type="Pfam" id="PF10419">
    <property type="entry name" value="TFIIIC_sub6"/>
    <property type="match status" value="1"/>
</dbReference>
<protein>
    <recommendedName>
        <fullName evidence="2">Transcription factor TFIIIC triple barrel domain-containing protein</fullName>
    </recommendedName>
</protein>
<comment type="caution">
    <text evidence="3">The sequence shown here is derived from an EMBL/GenBank/DDBJ whole genome shotgun (WGS) entry which is preliminary data.</text>
</comment>
<organism evidence="3 4">
    <name type="scientific">Coccomyxa subellipsoidea</name>
    <dbReference type="NCBI Taxonomy" id="248742"/>
    <lineage>
        <taxon>Eukaryota</taxon>
        <taxon>Viridiplantae</taxon>
        <taxon>Chlorophyta</taxon>
        <taxon>core chlorophytes</taxon>
        <taxon>Trebouxiophyceae</taxon>
        <taxon>Trebouxiophyceae incertae sedis</taxon>
        <taxon>Coccomyxaceae</taxon>
        <taxon>Coccomyxa</taxon>
    </lineage>
</organism>
<name>A0ABR2YV11_9CHLO</name>
<reference evidence="3 4" key="1">
    <citation type="journal article" date="2024" name="Nat. Commun.">
        <title>Phylogenomics reveals the evolutionary origins of lichenization in chlorophyte algae.</title>
        <authorList>
            <person name="Puginier C."/>
            <person name="Libourel C."/>
            <person name="Otte J."/>
            <person name="Skaloud P."/>
            <person name="Haon M."/>
            <person name="Grisel S."/>
            <person name="Petersen M."/>
            <person name="Berrin J.G."/>
            <person name="Delaux P.M."/>
            <person name="Dal Grande F."/>
            <person name="Keller J."/>
        </authorList>
    </citation>
    <scope>NUCLEOTIDE SEQUENCE [LARGE SCALE GENOMIC DNA]</scope>
    <source>
        <strain evidence="3 4">SAG 216-7</strain>
    </source>
</reference>
<dbReference type="Proteomes" id="UP001491310">
    <property type="component" value="Unassembled WGS sequence"/>
</dbReference>
<dbReference type="InterPro" id="IPR019481">
    <property type="entry name" value="TFIIIC_triple_barrel"/>
</dbReference>